<dbReference type="Gene3D" id="3.30.70.1820">
    <property type="entry name" value="L1 transposable element, RRM domain"/>
    <property type="match status" value="1"/>
</dbReference>
<accession>A0A8B8AZI1</accession>
<keyword evidence="1" id="KW-0175">Coiled coil</keyword>
<dbReference type="RefSeq" id="XP_022296565.1">
    <property type="nucleotide sequence ID" value="XM_022440857.1"/>
</dbReference>
<protein>
    <submittedName>
        <fullName evidence="3">Uncharacterized protein LOC111106254</fullName>
    </submittedName>
</protein>
<dbReference type="OrthoDB" id="7477812at2759"/>
<gene>
    <name evidence="3" type="primary">LOC111106254</name>
</gene>
<dbReference type="AlphaFoldDB" id="A0A8B8AZI1"/>
<evidence type="ECO:0000256" key="1">
    <source>
        <dbReference type="SAM" id="Coils"/>
    </source>
</evidence>
<keyword evidence="2" id="KW-1185">Reference proteome</keyword>
<dbReference type="GeneID" id="111106254"/>
<reference evidence="3" key="1">
    <citation type="submission" date="2025-08" db="UniProtKB">
        <authorList>
            <consortium name="RefSeq"/>
        </authorList>
    </citation>
    <scope>IDENTIFICATION</scope>
    <source>
        <tissue evidence="3">Whole sample</tissue>
    </source>
</reference>
<dbReference type="Proteomes" id="UP000694844">
    <property type="component" value="Chromosome 8"/>
</dbReference>
<evidence type="ECO:0000313" key="3">
    <source>
        <dbReference type="RefSeq" id="XP_022296565.1"/>
    </source>
</evidence>
<organism evidence="2 3">
    <name type="scientific">Crassostrea virginica</name>
    <name type="common">Eastern oyster</name>
    <dbReference type="NCBI Taxonomy" id="6565"/>
    <lineage>
        <taxon>Eukaryota</taxon>
        <taxon>Metazoa</taxon>
        <taxon>Spiralia</taxon>
        <taxon>Lophotrochozoa</taxon>
        <taxon>Mollusca</taxon>
        <taxon>Bivalvia</taxon>
        <taxon>Autobranchia</taxon>
        <taxon>Pteriomorphia</taxon>
        <taxon>Ostreida</taxon>
        <taxon>Ostreoidea</taxon>
        <taxon>Ostreidae</taxon>
        <taxon>Crassostrea</taxon>
    </lineage>
</organism>
<evidence type="ECO:0000313" key="2">
    <source>
        <dbReference type="Proteomes" id="UP000694844"/>
    </source>
</evidence>
<dbReference type="KEGG" id="cvn:111106254"/>
<feature type="coiled-coil region" evidence="1">
    <location>
        <begin position="73"/>
        <end position="107"/>
    </location>
</feature>
<proteinExistence type="predicted"/>
<sequence length="261" mass="30436">MVNKNDVKELVTSIIAEVKSELKNELKQEILTEVKQTMKETLESEITEKVEKTLDKKIDIKAKDLEYTVKEVADGVNLELETLREKFVQQNRELRELKENLKQCQIMSGEALQLANHNHQYSQKNNIKFMGWKETKDEDLRSDLCTILRKKVGIELDPKDVLAIHRLPNGKLSGPRPVIAKFTSNEIKVKVIKKRSNEDLKKSFLMYDHITPRNAKLIRELKEDPRILSAWFYNGKIFALDKDNIRHKFDILDSVSDKVKH</sequence>
<name>A0A8B8AZI1_CRAVI</name>